<evidence type="ECO:0000313" key="7">
    <source>
        <dbReference type="Proteomes" id="UP000502508"/>
    </source>
</evidence>
<dbReference type="Pfam" id="PF05726">
    <property type="entry name" value="Pirin_C"/>
    <property type="match status" value="1"/>
</dbReference>
<evidence type="ECO:0000259" key="5">
    <source>
        <dbReference type="Pfam" id="PF05726"/>
    </source>
</evidence>
<dbReference type="Gene3D" id="2.60.120.10">
    <property type="entry name" value="Jelly Rolls"/>
    <property type="match status" value="2"/>
</dbReference>
<dbReference type="InterPro" id="IPR014710">
    <property type="entry name" value="RmlC-like_jellyroll"/>
</dbReference>
<dbReference type="InterPro" id="IPR011051">
    <property type="entry name" value="RmlC_Cupin_sf"/>
</dbReference>
<dbReference type="RefSeq" id="WP_173038338.1">
    <property type="nucleotide sequence ID" value="NZ_AP022870.1"/>
</dbReference>
<dbReference type="CDD" id="cd02247">
    <property type="entry name" value="cupin_pirin_C"/>
    <property type="match status" value="1"/>
</dbReference>
<feature type="domain" description="Pirin C-terminal" evidence="5">
    <location>
        <begin position="204"/>
        <end position="311"/>
    </location>
</feature>
<dbReference type="EMBL" id="AP022870">
    <property type="protein sequence ID" value="BCB78661.1"/>
    <property type="molecule type" value="Genomic_DNA"/>
</dbReference>
<dbReference type="PANTHER" id="PTHR13903:SF8">
    <property type="entry name" value="PIRIN"/>
    <property type="match status" value="1"/>
</dbReference>
<name>A0A6F8XY56_9ACTN</name>
<dbReference type="PIRSF" id="PIRSF006232">
    <property type="entry name" value="Pirin"/>
    <property type="match status" value="1"/>
</dbReference>
<feature type="binding site" evidence="2">
    <location>
        <position position="126"/>
    </location>
    <ligand>
        <name>Fe cation</name>
        <dbReference type="ChEBI" id="CHEBI:24875"/>
    </ligand>
</feature>
<comment type="cofactor">
    <cofactor evidence="2">
        <name>Fe cation</name>
        <dbReference type="ChEBI" id="CHEBI:24875"/>
    </cofactor>
    <text evidence="2">Binds 1 Fe cation per subunit.</text>
</comment>
<feature type="binding site" evidence="2">
    <location>
        <position position="82"/>
    </location>
    <ligand>
        <name>Fe cation</name>
        <dbReference type="ChEBI" id="CHEBI:24875"/>
    </ligand>
</feature>
<feature type="binding site" evidence="2">
    <location>
        <position position="84"/>
    </location>
    <ligand>
        <name>Fe cation</name>
        <dbReference type="ChEBI" id="CHEBI:24875"/>
    </ligand>
</feature>
<evidence type="ECO:0000256" key="3">
    <source>
        <dbReference type="RuleBase" id="RU003457"/>
    </source>
</evidence>
<protein>
    <recommendedName>
        <fullName evidence="8">Short-chain dehydrogenase</fullName>
    </recommendedName>
</protein>
<keyword evidence="2" id="KW-0479">Metal-binding</keyword>
<evidence type="ECO:0008006" key="8">
    <source>
        <dbReference type="Google" id="ProtNLM"/>
    </source>
</evidence>
<proteinExistence type="inferred from homology"/>
<dbReference type="KEGG" id="pfla:Pflav_050710"/>
<evidence type="ECO:0000313" key="6">
    <source>
        <dbReference type="EMBL" id="BCB78661.1"/>
    </source>
</evidence>
<keyword evidence="2" id="KW-0408">Iron</keyword>
<evidence type="ECO:0000259" key="4">
    <source>
        <dbReference type="Pfam" id="PF02678"/>
    </source>
</evidence>
<organism evidence="6 7">
    <name type="scientific">Phytohabitans flavus</name>
    <dbReference type="NCBI Taxonomy" id="1076124"/>
    <lineage>
        <taxon>Bacteria</taxon>
        <taxon>Bacillati</taxon>
        <taxon>Actinomycetota</taxon>
        <taxon>Actinomycetes</taxon>
        <taxon>Micromonosporales</taxon>
        <taxon>Micromonosporaceae</taxon>
    </lineage>
</organism>
<dbReference type="PANTHER" id="PTHR13903">
    <property type="entry name" value="PIRIN-RELATED"/>
    <property type="match status" value="1"/>
</dbReference>
<dbReference type="Pfam" id="PF02678">
    <property type="entry name" value="Pirin"/>
    <property type="match status" value="1"/>
</dbReference>
<evidence type="ECO:0000256" key="2">
    <source>
        <dbReference type="PIRSR" id="PIRSR006232-1"/>
    </source>
</evidence>
<gene>
    <name evidence="6" type="ORF">Pflav_050710</name>
</gene>
<feature type="binding site" evidence="2">
    <location>
        <position position="128"/>
    </location>
    <ligand>
        <name>Fe cation</name>
        <dbReference type="ChEBI" id="CHEBI:24875"/>
    </ligand>
</feature>
<dbReference type="GO" id="GO:0046872">
    <property type="term" value="F:metal ion binding"/>
    <property type="evidence" value="ECO:0007669"/>
    <property type="project" value="UniProtKB-KW"/>
</dbReference>
<reference evidence="6 7" key="1">
    <citation type="submission" date="2020-03" db="EMBL/GenBank/DDBJ databases">
        <title>Whole genome shotgun sequence of Phytohabitans flavus NBRC 107702.</title>
        <authorList>
            <person name="Komaki H."/>
            <person name="Tamura T."/>
        </authorList>
    </citation>
    <scope>NUCLEOTIDE SEQUENCE [LARGE SCALE GENOMIC DNA]</scope>
    <source>
        <strain evidence="6 7">NBRC 107702</strain>
    </source>
</reference>
<dbReference type="InterPro" id="IPR012093">
    <property type="entry name" value="Pirin"/>
</dbReference>
<dbReference type="Proteomes" id="UP000502508">
    <property type="component" value="Chromosome"/>
</dbReference>
<dbReference type="SUPFAM" id="SSF51182">
    <property type="entry name" value="RmlC-like cupins"/>
    <property type="match status" value="1"/>
</dbReference>
<accession>A0A6F8XY56</accession>
<dbReference type="InterPro" id="IPR008778">
    <property type="entry name" value="Pirin_C_dom"/>
</dbReference>
<dbReference type="AlphaFoldDB" id="A0A6F8XY56"/>
<comment type="similarity">
    <text evidence="1 3">Belongs to the pirin family.</text>
</comment>
<evidence type="ECO:0000256" key="1">
    <source>
        <dbReference type="ARBA" id="ARBA00008416"/>
    </source>
</evidence>
<reference evidence="6 7" key="2">
    <citation type="submission" date="2020-03" db="EMBL/GenBank/DDBJ databases">
        <authorList>
            <person name="Ichikawa N."/>
            <person name="Kimura A."/>
            <person name="Kitahashi Y."/>
            <person name="Uohara A."/>
        </authorList>
    </citation>
    <scope>NUCLEOTIDE SEQUENCE [LARGE SCALE GENOMIC DNA]</scope>
    <source>
        <strain evidence="6 7">NBRC 107702</strain>
    </source>
</reference>
<sequence>MPAITVDDVLVLPRLPKLDAATTEYRAVRRLITAPSGFEGEGFPVRRAFAGVPLTELDPFIHLDQMGEVDYAPGEPKGTPWHPHRGFETVTYIIDGIFDHQDSNGGGGTITNGDTQWMTAGSGILHIEAPPEHLVVSGGLFHGLQLWVNLPRAKKMSPPRYQDIRGREASLLTTPDGGALIRVIAGEVDGHQGPGTTHTPITIAHVTLQPGAALDLPWRSDYNALVYVLGGRGKVGTEGRPVHTGQLAVHGPGEALRVTADERQDAHTPALDLYIMGGEPIREPVAHYGPFVMNTREELVRAFEDYQAGRLGVIPAKRVPHSGGEEPPVS</sequence>
<dbReference type="CDD" id="cd02909">
    <property type="entry name" value="cupin_pirin_N"/>
    <property type="match status" value="1"/>
</dbReference>
<feature type="domain" description="Pirin N-terminal" evidence="4">
    <location>
        <begin position="44"/>
        <end position="148"/>
    </location>
</feature>
<dbReference type="InterPro" id="IPR003829">
    <property type="entry name" value="Pirin_N_dom"/>
</dbReference>
<keyword evidence="7" id="KW-1185">Reference proteome</keyword>